<evidence type="ECO:0000256" key="2">
    <source>
        <dbReference type="SAM" id="Phobius"/>
    </source>
</evidence>
<accession>A0A1I8ENV9</accession>
<keyword evidence="2" id="KW-1133">Transmembrane helix</keyword>
<sequence length="451" mass="51834">MHEREEKFYFWLWINMMDGKTTEDKMIETWRSLVEHHKGNSDIVRIAEPYSALIIMGQCQYAVDSLPAYTPQLVAFLIALVELIIVLIAYIAREIQRKKTFYGREDFEDIPEEEKMDHEGVIMGKNNEELHIVQSTDRTAEVDVGAIPASAASGVKVMVRRKKAISEQTDSLTKEVTPADAKIIRFTLEIDWTTRGFEFISVLQSALQEVNEFKHIRFKLTDEAQNRLCDFLVRKMRSILEESTQRRWLVYGVIHNRTWKVSGLENLLEKGGDIKTQHMLRVTAQGPIAPITILAYMIEIDIKLEQMKKQSTPLIISKKSRSKIREESPTQSISRTFEKTPHIKPKLSPVTPNLATPTLHTMSTMPSEKLPTAVDTLVRSRSSKKDTGHSPTSIKQKKTLSMSSNRKGSVRQMRKFSTVRYRTASDTDARSRFRSHRSSEKLPTEHTQTER</sequence>
<dbReference type="WBParaSite" id="maker-PairedContig_3599-snap-gene-2.15-mRNA-1">
    <property type="protein sequence ID" value="maker-PairedContig_3599-snap-gene-2.15-mRNA-1"/>
    <property type="gene ID" value="maker-PairedContig_3599-snap-gene-2.15"/>
</dbReference>
<protein>
    <submittedName>
        <fullName evidence="3">Uncharacterized protein</fullName>
    </submittedName>
</protein>
<feature type="region of interest" description="Disordered" evidence="1">
    <location>
        <begin position="319"/>
        <end position="451"/>
    </location>
</feature>
<keyword evidence="2" id="KW-0472">Membrane</keyword>
<keyword evidence="2" id="KW-0812">Transmembrane</keyword>
<evidence type="ECO:0000256" key="1">
    <source>
        <dbReference type="SAM" id="MobiDB-lite"/>
    </source>
</evidence>
<evidence type="ECO:0000313" key="3">
    <source>
        <dbReference type="WBParaSite" id="maker-PairedContig_3599-snap-gene-2.15-mRNA-1"/>
    </source>
</evidence>
<organism evidence="3">
    <name type="scientific">Wuchereria bancrofti</name>
    <dbReference type="NCBI Taxonomy" id="6293"/>
    <lineage>
        <taxon>Eukaryota</taxon>
        <taxon>Metazoa</taxon>
        <taxon>Ecdysozoa</taxon>
        <taxon>Nematoda</taxon>
        <taxon>Chromadorea</taxon>
        <taxon>Rhabditida</taxon>
        <taxon>Spirurina</taxon>
        <taxon>Spiruromorpha</taxon>
        <taxon>Filarioidea</taxon>
        <taxon>Onchocercidae</taxon>
        <taxon>Wuchereria</taxon>
    </lineage>
</organism>
<feature type="compositionally biased region" description="Basic and acidic residues" evidence="1">
    <location>
        <begin position="423"/>
        <end position="451"/>
    </location>
</feature>
<name>A0A1I8ENV9_WUCBA</name>
<feature type="compositionally biased region" description="Polar residues" evidence="1">
    <location>
        <begin position="389"/>
        <end position="407"/>
    </location>
</feature>
<feature type="compositionally biased region" description="Polar residues" evidence="1">
    <location>
        <begin position="350"/>
        <end position="366"/>
    </location>
</feature>
<feature type="transmembrane region" description="Helical" evidence="2">
    <location>
        <begin position="73"/>
        <end position="92"/>
    </location>
</feature>
<proteinExistence type="predicted"/>
<dbReference type="AlphaFoldDB" id="A0A1I8ENV9"/>
<reference evidence="3" key="1">
    <citation type="submission" date="2016-11" db="UniProtKB">
        <authorList>
            <consortium name="WormBaseParasite"/>
        </authorList>
    </citation>
    <scope>IDENTIFICATION</scope>
    <source>
        <strain evidence="3">pt0022</strain>
    </source>
</reference>